<protein>
    <submittedName>
        <fullName evidence="1">Toxin-antitoxin system protein</fullName>
    </submittedName>
</protein>
<gene>
    <name evidence="1" type="ORF">DW687_02300</name>
</gene>
<sequence>MKPLKAKVSITLDEQIIKDIKKLAELDDRSFSQYINIVLNKHLLERNMGKKKKS</sequence>
<dbReference type="EMBL" id="QUSM01000002">
    <property type="protein sequence ID" value="RGD75176.1"/>
    <property type="molecule type" value="Genomic_DNA"/>
</dbReference>
<organism evidence="1 2">
    <name type="scientific">Anaerofustis stercorihominis</name>
    <dbReference type="NCBI Taxonomy" id="214853"/>
    <lineage>
        <taxon>Bacteria</taxon>
        <taxon>Bacillati</taxon>
        <taxon>Bacillota</taxon>
        <taxon>Clostridia</taxon>
        <taxon>Eubacteriales</taxon>
        <taxon>Eubacteriaceae</taxon>
        <taxon>Anaerofustis</taxon>
    </lineage>
</organism>
<dbReference type="AlphaFoldDB" id="A0A3E3E1E8"/>
<dbReference type="GeneID" id="98000532"/>
<reference evidence="1 2" key="1">
    <citation type="submission" date="2018-08" db="EMBL/GenBank/DDBJ databases">
        <title>A genome reference for cultivated species of the human gut microbiota.</title>
        <authorList>
            <person name="Zou Y."/>
            <person name="Xue W."/>
            <person name="Luo G."/>
        </authorList>
    </citation>
    <scope>NUCLEOTIDE SEQUENCE [LARGE SCALE GENOMIC DNA]</scope>
    <source>
        <strain evidence="1 2">AM25-6</strain>
    </source>
</reference>
<proteinExistence type="predicted"/>
<comment type="caution">
    <text evidence="1">The sequence shown here is derived from an EMBL/GenBank/DDBJ whole genome shotgun (WGS) entry which is preliminary data.</text>
</comment>
<dbReference type="RefSeq" id="WP_007050216.1">
    <property type="nucleotide sequence ID" value="NZ_CABKNJ010000001.1"/>
</dbReference>
<evidence type="ECO:0000313" key="2">
    <source>
        <dbReference type="Proteomes" id="UP000261212"/>
    </source>
</evidence>
<evidence type="ECO:0000313" key="1">
    <source>
        <dbReference type="EMBL" id="RGD75176.1"/>
    </source>
</evidence>
<dbReference type="Proteomes" id="UP000261212">
    <property type="component" value="Unassembled WGS sequence"/>
</dbReference>
<name>A0A3E3E1E8_9FIRM</name>
<accession>A0A3E3E1E8</accession>